<organism evidence="4 5">
    <name type="scientific">Mola mola</name>
    <name type="common">Ocean sunfish</name>
    <name type="synonym">Tetraodon mola</name>
    <dbReference type="NCBI Taxonomy" id="94237"/>
    <lineage>
        <taxon>Eukaryota</taxon>
        <taxon>Metazoa</taxon>
        <taxon>Chordata</taxon>
        <taxon>Craniata</taxon>
        <taxon>Vertebrata</taxon>
        <taxon>Euteleostomi</taxon>
        <taxon>Actinopterygii</taxon>
        <taxon>Neopterygii</taxon>
        <taxon>Teleostei</taxon>
        <taxon>Neoteleostei</taxon>
        <taxon>Acanthomorphata</taxon>
        <taxon>Eupercaria</taxon>
        <taxon>Tetraodontiformes</taxon>
        <taxon>Molidae</taxon>
        <taxon>Mola</taxon>
    </lineage>
</organism>
<feature type="domain" description="Disintegrin" evidence="3">
    <location>
        <begin position="1"/>
        <end position="69"/>
    </location>
</feature>
<dbReference type="PROSITE" id="PS50214">
    <property type="entry name" value="DISINTEGRIN_2"/>
    <property type="match status" value="1"/>
</dbReference>
<evidence type="ECO:0000313" key="4">
    <source>
        <dbReference type="Ensembl" id="ENSMMOP00000014439.1"/>
    </source>
</evidence>
<dbReference type="Gene3D" id="4.10.70.10">
    <property type="entry name" value="Disintegrin domain"/>
    <property type="match status" value="1"/>
</dbReference>
<dbReference type="PANTHER" id="PTHR11905:SF20">
    <property type="entry name" value="DISINTEGRIN AND METALLOPROTEINASE DOMAIN-CONTAINING PROTEIN 8"/>
    <property type="match status" value="1"/>
</dbReference>
<reference evidence="4" key="1">
    <citation type="submission" date="2025-08" db="UniProtKB">
        <authorList>
            <consortium name="Ensembl"/>
        </authorList>
    </citation>
    <scope>IDENTIFICATION</scope>
</reference>
<proteinExistence type="predicted"/>
<dbReference type="Proteomes" id="UP000261620">
    <property type="component" value="Unplaced"/>
</dbReference>
<dbReference type="GO" id="GO:0050839">
    <property type="term" value="F:cell adhesion molecule binding"/>
    <property type="evidence" value="ECO:0007669"/>
    <property type="project" value="TreeGrafter"/>
</dbReference>
<reference evidence="4" key="2">
    <citation type="submission" date="2025-09" db="UniProtKB">
        <authorList>
            <consortium name="Ensembl"/>
        </authorList>
    </citation>
    <scope>IDENTIFICATION</scope>
</reference>
<evidence type="ECO:0000259" key="3">
    <source>
        <dbReference type="PROSITE" id="PS50214"/>
    </source>
</evidence>
<keyword evidence="5" id="KW-1185">Reference proteome</keyword>
<keyword evidence="1 2" id="KW-1015">Disulfide bond</keyword>
<dbReference type="GO" id="GO:0006954">
    <property type="term" value="P:inflammatory response"/>
    <property type="evidence" value="ECO:0007669"/>
    <property type="project" value="TreeGrafter"/>
</dbReference>
<evidence type="ECO:0000313" key="5">
    <source>
        <dbReference type="Proteomes" id="UP000261620"/>
    </source>
</evidence>
<dbReference type="SMART" id="SM00050">
    <property type="entry name" value="DISIN"/>
    <property type="match status" value="1"/>
</dbReference>
<dbReference type="GO" id="GO:0022407">
    <property type="term" value="P:regulation of cell-cell adhesion"/>
    <property type="evidence" value="ECO:0007669"/>
    <property type="project" value="TreeGrafter"/>
</dbReference>
<dbReference type="FunFam" id="4.10.70.10:FF:000003">
    <property type="entry name" value="Disintegrin and metalloproteinase domain-containing protein 17"/>
    <property type="match status" value="1"/>
</dbReference>
<evidence type="ECO:0000256" key="1">
    <source>
        <dbReference type="ARBA" id="ARBA00023157"/>
    </source>
</evidence>
<dbReference type="GO" id="GO:0002693">
    <property type="term" value="P:positive regulation of cellular extravasation"/>
    <property type="evidence" value="ECO:0007669"/>
    <property type="project" value="TreeGrafter"/>
</dbReference>
<dbReference type="SUPFAM" id="SSF57552">
    <property type="entry name" value="Blood coagulation inhibitor (disintegrin)"/>
    <property type="match status" value="1"/>
</dbReference>
<dbReference type="GO" id="GO:0051044">
    <property type="term" value="P:positive regulation of membrane protein ectodomain proteolysis"/>
    <property type="evidence" value="ECO:0007669"/>
    <property type="project" value="TreeGrafter"/>
</dbReference>
<evidence type="ECO:0000256" key="2">
    <source>
        <dbReference type="PROSITE-ProRule" id="PRU00068"/>
    </source>
</evidence>
<name>A0A3Q3WYC1_MOLML</name>
<accession>A0A3Q3WYC1</accession>
<protein>
    <recommendedName>
        <fullName evidence="3">Disintegrin domain-containing protein</fullName>
    </recommendedName>
</protein>
<dbReference type="AlphaFoldDB" id="A0A3Q3WYC1"/>
<dbReference type="Ensembl" id="ENSMMOT00000014674.1">
    <property type="protein sequence ID" value="ENSMMOP00000014439.1"/>
    <property type="gene ID" value="ENSMMOG00000011037.1"/>
</dbReference>
<dbReference type="Pfam" id="PF00200">
    <property type="entry name" value="Disintegrin"/>
    <property type="match status" value="1"/>
</dbReference>
<dbReference type="InterPro" id="IPR001762">
    <property type="entry name" value="Disintegrin_dom"/>
</dbReference>
<dbReference type="PANTHER" id="PTHR11905">
    <property type="entry name" value="ADAM A DISINTEGRIN AND METALLOPROTEASE DOMAIN"/>
    <property type="match status" value="1"/>
</dbReference>
<dbReference type="InterPro" id="IPR036436">
    <property type="entry name" value="Disintegrin_dom_sf"/>
</dbReference>
<sequence length="108" mass="11556">EPGEECDCGTECKNPCCNATTCKLSAGAQCAAGECCHNCQVMTGSVCRPKTGDCDLPEYCTGFSASCPPVNFCPLHLPGPTLEHRSPAGQLHRSVSSHHVTYWIRNQL</sequence>
<feature type="disulfide bond" evidence="2">
    <location>
        <begin position="47"/>
        <end position="67"/>
    </location>
</feature>